<sequence>MPAIVGGPFKINDNGGVINFGDTLNISPKSTSKSVSGSGSISSGDFVISNNGINVNNTLDPDLADQNVGANV</sequence>
<accession>A0A1S2LCV7</accession>
<name>A0A1S2LCV7_9BACI</name>
<proteinExistence type="inferred from homology"/>
<evidence type="ECO:0000256" key="1">
    <source>
        <dbReference type="ARBA" id="ARBA00008103"/>
    </source>
</evidence>
<dbReference type="PANTHER" id="PTHR37808:SF1">
    <property type="entry name" value="SPORE GERMINATION PROTEIN-LIKE PROTEIN YDZR"/>
    <property type="match status" value="1"/>
</dbReference>
<gene>
    <name evidence="2" type="ORF">BKP35_13295</name>
</gene>
<evidence type="ECO:0000313" key="2">
    <source>
        <dbReference type="EMBL" id="OIJ10090.1"/>
    </source>
</evidence>
<comment type="caution">
    <text evidence="2">The sequence shown here is derived from an EMBL/GenBank/DDBJ whole genome shotgun (WGS) entry which is preliminary data.</text>
</comment>
<dbReference type="AlphaFoldDB" id="A0A1S2LCV7"/>
<dbReference type="PANTHER" id="PTHR37808">
    <property type="entry name" value="SPORE GERMINATION PROTEIN-LIKE PROTEIN YDZR-RELATED"/>
    <property type="match status" value="1"/>
</dbReference>
<dbReference type="Proteomes" id="UP000180098">
    <property type="component" value="Unassembled WGS sequence"/>
</dbReference>
<dbReference type="RefSeq" id="WP_071313854.1">
    <property type="nucleotide sequence ID" value="NZ_MLQQ01000040.1"/>
</dbReference>
<dbReference type="Pfam" id="PF10676">
    <property type="entry name" value="gerPA"/>
    <property type="match status" value="1"/>
</dbReference>
<comment type="similarity">
    <text evidence="1">Belongs to the GerPA/GerPF family.</text>
</comment>
<evidence type="ECO:0000313" key="3">
    <source>
        <dbReference type="Proteomes" id="UP000180098"/>
    </source>
</evidence>
<reference evidence="2 3" key="1">
    <citation type="submission" date="2016-10" db="EMBL/GenBank/DDBJ databases">
        <title>Draft genome sequences of four alkaliphilic bacteria belonging to the Anaerobacillus genus.</title>
        <authorList>
            <person name="Bassil N.M."/>
            <person name="Lloyd J.R."/>
        </authorList>
    </citation>
    <scope>NUCLEOTIDE SEQUENCE [LARGE SCALE GENOMIC DNA]</scope>
    <source>
        <strain evidence="2 3">DSM 15340</strain>
    </source>
</reference>
<protein>
    <submittedName>
        <fullName evidence="2">Uncharacterized protein</fullName>
    </submittedName>
</protein>
<dbReference type="EMBL" id="MLQQ01000040">
    <property type="protein sequence ID" value="OIJ10090.1"/>
    <property type="molecule type" value="Genomic_DNA"/>
</dbReference>
<dbReference type="InterPro" id="IPR019618">
    <property type="entry name" value="Spore_germination_GerPA"/>
</dbReference>
<organism evidence="2 3">
    <name type="scientific">Anaerobacillus arseniciselenatis</name>
    <dbReference type="NCBI Taxonomy" id="85682"/>
    <lineage>
        <taxon>Bacteria</taxon>
        <taxon>Bacillati</taxon>
        <taxon>Bacillota</taxon>
        <taxon>Bacilli</taxon>
        <taxon>Bacillales</taxon>
        <taxon>Bacillaceae</taxon>
        <taxon>Anaerobacillus</taxon>
    </lineage>
</organism>
<keyword evidence="3" id="KW-1185">Reference proteome</keyword>